<proteinExistence type="predicted"/>
<name>A0ABR1YR98_9PEZI</name>
<gene>
    <name evidence="3" type="ORF">HDK90DRAFT_552841</name>
</gene>
<reference evidence="3 4" key="1">
    <citation type="submission" date="2024-04" db="EMBL/GenBank/DDBJ databases">
        <title>Phyllosticta paracitricarpa is synonymous to the EU quarantine fungus P. citricarpa based on phylogenomic analyses.</title>
        <authorList>
            <consortium name="Lawrence Berkeley National Laboratory"/>
            <person name="Van Ingen-Buijs V.A."/>
            <person name="Van Westerhoven A.C."/>
            <person name="Haridas S."/>
            <person name="Skiadas P."/>
            <person name="Martin F."/>
            <person name="Groenewald J.Z."/>
            <person name="Crous P.W."/>
            <person name="Seidl M.F."/>
        </authorList>
    </citation>
    <scope>NUCLEOTIDE SEQUENCE [LARGE SCALE GENOMIC DNA]</scope>
    <source>
        <strain evidence="3 4">CBS 123374</strain>
    </source>
</reference>
<feature type="compositionally biased region" description="Basic and acidic residues" evidence="2">
    <location>
        <begin position="30"/>
        <end position="43"/>
    </location>
</feature>
<sequence length="234" mass="27024">MGNSFSRDKRKRRVFDEEQACAHLHSMNAESRHSFESAHDAKMRLAGNTSEKSWTEKIDSHAERAGAETSSTRKDNKDPSQSMLDLRAQLERNATKLAQLDRRATELESRGKAFDAKLNDVSARMERLEANDRETKRLAQETHEANLRESREKFRERVRLPLTIPEAKLQENRDREFHEANPRSSRHLIQDIRGQVKRLEELNDEFLNQSGMTITKDGRLIAKGESEAATKKEK</sequence>
<feature type="compositionally biased region" description="Basic and acidic residues" evidence="2">
    <location>
        <begin position="53"/>
        <end position="78"/>
    </location>
</feature>
<dbReference type="Proteomes" id="UP001492380">
    <property type="component" value="Unassembled WGS sequence"/>
</dbReference>
<keyword evidence="1" id="KW-0175">Coiled coil</keyword>
<feature type="coiled-coil region" evidence="1">
    <location>
        <begin position="83"/>
        <end position="138"/>
    </location>
</feature>
<evidence type="ECO:0000256" key="1">
    <source>
        <dbReference type="SAM" id="Coils"/>
    </source>
</evidence>
<protein>
    <submittedName>
        <fullName evidence="3">Uncharacterized protein</fullName>
    </submittedName>
</protein>
<dbReference type="EMBL" id="JBBWRZ010000005">
    <property type="protein sequence ID" value="KAK8235972.1"/>
    <property type="molecule type" value="Genomic_DNA"/>
</dbReference>
<evidence type="ECO:0000313" key="4">
    <source>
        <dbReference type="Proteomes" id="UP001492380"/>
    </source>
</evidence>
<evidence type="ECO:0000313" key="3">
    <source>
        <dbReference type="EMBL" id="KAK8235972.1"/>
    </source>
</evidence>
<accession>A0ABR1YR98</accession>
<comment type="caution">
    <text evidence="3">The sequence shown here is derived from an EMBL/GenBank/DDBJ whole genome shotgun (WGS) entry which is preliminary data.</text>
</comment>
<keyword evidence="4" id="KW-1185">Reference proteome</keyword>
<evidence type="ECO:0000256" key="2">
    <source>
        <dbReference type="SAM" id="MobiDB-lite"/>
    </source>
</evidence>
<feature type="region of interest" description="Disordered" evidence="2">
    <location>
        <begin position="26"/>
        <end position="82"/>
    </location>
</feature>
<organism evidence="3 4">
    <name type="scientific">Phyllosticta capitalensis</name>
    <dbReference type="NCBI Taxonomy" id="121624"/>
    <lineage>
        <taxon>Eukaryota</taxon>
        <taxon>Fungi</taxon>
        <taxon>Dikarya</taxon>
        <taxon>Ascomycota</taxon>
        <taxon>Pezizomycotina</taxon>
        <taxon>Dothideomycetes</taxon>
        <taxon>Dothideomycetes incertae sedis</taxon>
        <taxon>Botryosphaeriales</taxon>
        <taxon>Phyllostictaceae</taxon>
        <taxon>Phyllosticta</taxon>
    </lineage>
</organism>